<evidence type="ECO:0000313" key="10">
    <source>
        <dbReference type="EMBL" id="NYE50654.1"/>
    </source>
</evidence>
<evidence type="ECO:0000256" key="3">
    <source>
        <dbReference type="ARBA" id="ARBA00022679"/>
    </source>
</evidence>
<keyword evidence="4 9" id="KW-0812">Transmembrane</keyword>
<proteinExistence type="inferred from homology"/>
<comment type="caution">
    <text evidence="10">The sequence shown here is derived from an EMBL/GenBank/DDBJ whole genome shotgun (WGS) entry which is preliminary data.</text>
</comment>
<dbReference type="RefSeq" id="WP_312863366.1">
    <property type="nucleotide sequence ID" value="NZ_BAAAYY010000044.1"/>
</dbReference>
<feature type="transmembrane region" description="Helical" evidence="9">
    <location>
        <begin position="213"/>
        <end position="242"/>
    </location>
</feature>
<sequence length="468" mass="49188">MTDRPTGAGDDPVAGTSPIPVSSRASQVSRTSRSGATPWLPLTGIALLGAVLGYLAKAPCRFGGAWLDGTQFQKACYSDVFPLYYRDQLDAGTVPYLDKPVEYPVLTGGLMHVLARAVSWLPDPVARGLGYFDATAVVMAGCLVAVVLSVGHLAGRGGVAPAAGRPFDRRAALAAGAFTALVPAALLTAYINWDLFAVALAVGGLAAYAHGRQWLSGALIGLAVAAKFYPFLFFGPLFVLAVRDRLRDGRPLKESLGDFARPLGGAAVAWAAVNLPVIVAAPEGWATFFRFSRERGADWGSVYYVLGGFGLFDTADLDAVNLAGTLGLLLACVGIALLGLFARGRPPLEQLVFLVVAAFLITNKVWSPQFVLWLLPLAALAWPRHVGLRPALVVFGLWQVAEIGYVLGIWQYLLSVSPPEGTSGLGIEFGAYALLTLGRLLSLLLVCALVVADCVRAPAKPGIGAETS</sequence>
<dbReference type="AlphaFoldDB" id="A0A852U968"/>
<evidence type="ECO:0000256" key="7">
    <source>
        <dbReference type="ARBA" id="ARBA00024033"/>
    </source>
</evidence>
<feature type="transmembrane region" description="Helical" evidence="9">
    <location>
        <begin position="129"/>
        <end position="150"/>
    </location>
</feature>
<gene>
    <name evidence="10" type="ORF">HDA32_005774</name>
</gene>
<organism evidence="10 11">
    <name type="scientific">Spinactinospora alkalitolerans</name>
    <dbReference type="NCBI Taxonomy" id="687207"/>
    <lineage>
        <taxon>Bacteria</taxon>
        <taxon>Bacillati</taxon>
        <taxon>Actinomycetota</taxon>
        <taxon>Actinomycetes</taxon>
        <taxon>Streptosporangiales</taxon>
        <taxon>Nocardiopsidaceae</taxon>
        <taxon>Spinactinospora</taxon>
    </lineage>
</organism>
<evidence type="ECO:0000256" key="2">
    <source>
        <dbReference type="ARBA" id="ARBA00022475"/>
    </source>
</evidence>
<dbReference type="PIRSF" id="PIRSF010361">
    <property type="entry name" value="UCP010361"/>
    <property type="match status" value="1"/>
</dbReference>
<evidence type="ECO:0008006" key="12">
    <source>
        <dbReference type="Google" id="ProtNLM"/>
    </source>
</evidence>
<feature type="region of interest" description="Disordered" evidence="8">
    <location>
        <begin position="1"/>
        <end position="34"/>
    </location>
</feature>
<evidence type="ECO:0000256" key="6">
    <source>
        <dbReference type="ARBA" id="ARBA00023136"/>
    </source>
</evidence>
<feature type="transmembrane region" description="Helical" evidence="9">
    <location>
        <begin position="392"/>
        <end position="412"/>
    </location>
</feature>
<feature type="transmembrane region" description="Helical" evidence="9">
    <location>
        <begin position="301"/>
        <end position="319"/>
    </location>
</feature>
<feature type="transmembrane region" description="Helical" evidence="9">
    <location>
        <begin position="39"/>
        <end position="56"/>
    </location>
</feature>
<evidence type="ECO:0000313" key="11">
    <source>
        <dbReference type="Proteomes" id="UP000589036"/>
    </source>
</evidence>
<keyword evidence="2" id="KW-1003">Cell membrane</keyword>
<name>A0A852U968_9ACTN</name>
<evidence type="ECO:0000256" key="4">
    <source>
        <dbReference type="ARBA" id="ARBA00022692"/>
    </source>
</evidence>
<comment type="similarity">
    <text evidence="7">Belongs to the glycosyltransferase 87 family.</text>
</comment>
<accession>A0A852U968</accession>
<protein>
    <recommendedName>
        <fullName evidence="12">DUF2029 domain-containing protein</fullName>
    </recommendedName>
</protein>
<evidence type="ECO:0000256" key="8">
    <source>
        <dbReference type="SAM" id="MobiDB-lite"/>
    </source>
</evidence>
<reference evidence="10 11" key="1">
    <citation type="submission" date="2020-07" db="EMBL/GenBank/DDBJ databases">
        <title>Sequencing the genomes of 1000 actinobacteria strains.</title>
        <authorList>
            <person name="Klenk H.-P."/>
        </authorList>
    </citation>
    <scope>NUCLEOTIDE SEQUENCE [LARGE SCALE GENOMIC DNA]</scope>
    <source>
        <strain evidence="10 11">CXB654</strain>
    </source>
</reference>
<dbReference type="EMBL" id="JACCCC010000001">
    <property type="protein sequence ID" value="NYE50654.1"/>
    <property type="molecule type" value="Genomic_DNA"/>
</dbReference>
<evidence type="ECO:0000256" key="9">
    <source>
        <dbReference type="SAM" id="Phobius"/>
    </source>
</evidence>
<dbReference type="InterPro" id="IPR016570">
    <property type="entry name" value="UCP010361"/>
</dbReference>
<evidence type="ECO:0000256" key="1">
    <source>
        <dbReference type="ARBA" id="ARBA00004651"/>
    </source>
</evidence>
<feature type="transmembrane region" description="Helical" evidence="9">
    <location>
        <begin position="263"/>
        <end position="281"/>
    </location>
</feature>
<feature type="transmembrane region" description="Helical" evidence="9">
    <location>
        <begin position="171"/>
        <end position="193"/>
    </location>
</feature>
<keyword evidence="6 9" id="KW-0472">Membrane</keyword>
<keyword evidence="5 9" id="KW-1133">Transmembrane helix</keyword>
<dbReference type="Proteomes" id="UP000589036">
    <property type="component" value="Unassembled WGS sequence"/>
</dbReference>
<dbReference type="Pfam" id="PF09594">
    <property type="entry name" value="GT87"/>
    <property type="match status" value="1"/>
</dbReference>
<feature type="transmembrane region" description="Helical" evidence="9">
    <location>
        <begin position="432"/>
        <end position="452"/>
    </location>
</feature>
<dbReference type="GO" id="GO:0005886">
    <property type="term" value="C:plasma membrane"/>
    <property type="evidence" value="ECO:0007669"/>
    <property type="project" value="UniProtKB-SubCell"/>
</dbReference>
<dbReference type="GO" id="GO:0016758">
    <property type="term" value="F:hexosyltransferase activity"/>
    <property type="evidence" value="ECO:0007669"/>
    <property type="project" value="InterPro"/>
</dbReference>
<comment type="subcellular location">
    <subcellularLocation>
        <location evidence="1">Cell membrane</location>
        <topology evidence="1">Multi-pass membrane protein</topology>
    </subcellularLocation>
</comment>
<keyword evidence="11" id="KW-1185">Reference proteome</keyword>
<keyword evidence="3" id="KW-0808">Transferase</keyword>
<feature type="compositionally biased region" description="Polar residues" evidence="8">
    <location>
        <begin position="19"/>
        <end position="34"/>
    </location>
</feature>
<feature type="transmembrane region" description="Helical" evidence="9">
    <location>
        <begin position="326"/>
        <end position="345"/>
    </location>
</feature>
<feature type="transmembrane region" description="Helical" evidence="9">
    <location>
        <begin position="351"/>
        <end position="380"/>
    </location>
</feature>
<dbReference type="InterPro" id="IPR018584">
    <property type="entry name" value="GT87"/>
</dbReference>
<evidence type="ECO:0000256" key="5">
    <source>
        <dbReference type="ARBA" id="ARBA00022989"/>
    </source>
</evidence>